<organism evidence="1 2">
    <name type="scientific">Aliisedimentitalea scapharcae</name>
    <dbReference type="NCBI Taxonomy" id="1524259"/>
    <lineage>
        <taxon>Bacteria</taxon>
        <taxon>Pseudomonadati</taxon>
        <taxon>Pseudomonadota</taxon>
        <taxon>Alphaproteobacteria</taxon>
        <taxon>Rhodobacterales</taxon>
        <taxon>Roseobacteraceae</taxon>
        <taxon>Aliisedimentitalea</taxon>
    </lineage>
</organism>
<proteinExistence type="predicted"/>
<dbReference type="InterPro" id="IPR027417">
    <property type="entry name" value="P-loop_NTPase"/>
</dbReference>
<dbReference type="RefSeq" id="WP_406647410.1">
    <property type="nucleotide sequence ID" value="NZ_CP123584.1"/>
</dbReference>
<dbReference type="Gene3D" id="3.40.50.300">
    <property type="entry name" value="P-loop containing nucleotide triphosphate hydrolases"/>
    <property type="match status" value="1"/>
</dbReference>
<sequence length="479" mass="54483">MSNSFDYFVIFAEMRTGSNFLETNLNAFQGLECHGEAFNPHFIGYPNTTEIQGVTQSERDADPSRLIDRIKQQSGTLGGFRFFHDHDPRVLELVMDDPRCAKIILTRNPLESYVSWKIAKATGQWKLTNVKSRKEAQAVFNGDEFGAHVEALQDFQVTLLNRLQRSAQVPFYMPYEDLQDLDVLNGLARWLGCDDQLEHLDKSLKRQNPAPITSKVANVDEMISALGGMDRFNLSRTPNFEPRRGAAVPSYVAAVATPLLYLPMRGGPEQDVLQWMADLDRVAIDKLPTKMNQKQLRQWKRRSIGHRSFTVLRHPVARAHAVFCYRILQTGEGSYLQIRNTLRRQFQLPIPKDWPNKSYSKSDHRAAFEVFLAFVKANLAGQTGIRVDAAWCTQAQALSSFGDFNSPDMVLREEELAEMLPLMAQRYGHVEPPVPVLTGDAENAPFGLAEIYDKTLEEVVADIYQRDYVMFGFGPWKKM</sequence>
<reference evidence="1 2" key="1">
    <citation type="submission" date="2023-04" db="EMBL/GenBank/DDBJ databases">
        <title>Complete genome sequence of Alisedimentitalea scapharcae.</title>
        <authorList>
            <person name="Rong J.-C."/>
            <person name="Yi M.-L."/>
            <person name="Zhao Q."/>
        </authorList>
    </citation>
    <scope>NUCLEOTIDE SEQUENCE [LARGE SCALE GENOMIC DNA]</scope>
    <source>
        <strain evidence="1 2">KCTC 42119</strain>
    </source>
</reference>
<evidence type="ECO:0000313" key="1">
    <source>
        <dbReference type="EMBL" id="WZK89284.1"/>
    </source>
</evidence>
<dbReference type="SUPFAM" id="SSF52540">
    <property type="entry name" value="P-loop containing nucleoside triphosphate hydrolases"/>
    <property type="match status" value="1"/>
</dbReference>
<name>A0ABZ2XT62_9RHOB</name>
<keyword evidence="2" id="KW-1185">Reference proteome</keyword>
<gene>
    <name evidence="1" type="ORF">QEZ52_01650</name>
</gene>
<evidence type="ECO:0000313" key="2">
    <source>
        <dbReference type="Proteomes" id="UP001623232"/>
    </source>
</evidence>
<dbReference type="Proteomes" id="UP001623232">
    <property type="component" value="Chromosome"/>
</dbReference>
<protein>
    <submittedName>
        <fullName evidence="1">Nodulation protein NodH</fullName>
    </submittedName>
</protein>
<accession>A0ABZ2XT62</accession>
<dbReference type="EMBL" id="CP123584">
    <property type="protein sequence ID" value="WZK89284.1"/>
    <property type="molecule type" value="Genomic_DNA"/>
</dbReference>